<reference evidence="1" key="1">
    <citation type="journal article" date="2015" name="Nature">
        <title>Complex archaea that bridge the gap between prokaryotes and eukaryotes.</title>
        <authorList>
            <person name="Spang A."/>
            <person name="Saw J.H."/>
            <person name="Jorgensen S.L."/>
            <person name="Zaremba-Niedzwiedzka K."/>
            <person name="Martijn J."/>
            <person name="Lind A.E."/>
            <person name="van Eijk R."/>
            <person name="Schleper C."/>
            <person name="Guy L."/>
            <person name="Ettema T.J."/>
        </authorList>
    </citation>
    <scope>NUCLEOTIDE SEQUENCE</scope>
</reference>
<comment type="caution">
    <text evidence="1">The sequence shown here is derived from an EMBL/GenBank/DDBJ whole genome shotgun (WGS) entry which is preliminary data.</text>
</comment>
<evidence type="ECO:0000313" key="1">
    <source>
        <dbReference type="EMBL" id="KKN71231.1"/>
    </source>
</evidence>
<protein>
    <submittedName>
        <fullName evidence="1">Uncharacterized protein</fullName>
    </submittedName>
</protein>
<dbReference type="EMBL" id="LAZR01000387">
    <property type="protein sequence ID" value="KKN71231.1"/>
    <property type="molecule type" value="Genomic_DNA"/>
</dbReference>
<sequence>MLTKKDFKAVAEIIKTVIGGKSDCTNFEIGWHGATEDIAEHLADYFITQDPRFDREQFMKACGLGG</sequence>
<gene>
    <name evidence="1" type="ORF">LCGC14_0422740</name>
</gene>
<organism evidence="1">
    <name type="scientific">marine sediment metagenome</name>
    <dbReference type="NCBI Taxonomy" id="412755"/>
    <lineage>
        <taxon>unclassified sequences</taxon>
        <taxon>metagenomes</taxon>
        <taxon>ecological metagenomes</taxon>
    </lineage>
</organism>
<proteinExistence type="predicted"/>
<name>A0A0F9VCD4_9ZZZZ</name>
<dbReference type="AlphaFoldDB" id="A0A0F9VCD4"/>
<accession>A0A0F9VCD4</accession>